<dbReference type="Proteomes" id="UP000019478">
    <property type="component" value="Unassembled WGS sequence"/>
</dbReference>
<dbReference type="eggNOG" id="ENOG502SIHU">
    <property type="taxonomic scope" value="Eukaryota"/>
</dbReference>
<name>W9YQ51_9EURO</name>
<feature type="compositionally biased region" description="Low complexity" evidence="1">
    <location>
        <begin position="120"/>
        <end position="133"/>
    </location>
</feature>
<keyword evidence="3" id="KW-1185">Reference proteome</keyword>
<comment type="caution">
    <text evidence="2">The sequence shown here is derived from an EMBL/GenBank/DDBJ whole genome shotgun (WGS) entry which is preliminary data.</text>
</comment>
<dbReference type="HOGENOM" id="CLU_031808_0_0_1"/>
<dbReference type="GeneID" id="19164490"/>
<dbReference type="OrthoDB" id="4120771at2759"/>
<organism evidence="2 3">
    <name type="scientific">Capronia epimyces CBS 606.96</name>
    <dbReference type="NCBI Taxonomy" id="1182542"/>
    <lineage>
        <taxon>Eukaryota</taxon>
        <taxon>Fungi</taxon>
        <taxon>Dikarya</taxon>
        <taxon>Ascomycota</taxon>
        <taxon>Pezizomycotina</taxon>
        <taxon>Eurotiomycetes</taxon>
        <taxon>Chaetothyriomycetidae</taxon>
        <taxon>Chaetothyriales</taxon>
        <taxon>Herpotrichiellaceae</taxon>
        <taxon>Capronia</taxon>
    </lineage>
</organism>
<dbReference type="InterPro" id="IPR021833">
    <property type="entry name" value="DUF3425"/>
</dbReference>
<dbReference type="PANTHER" id="PTHR37012:SF2">
    <property type="entry name" value="BZIP DOMAIN-CONTAINING PROTEIN-RELATED"/>
    <property type="match status" value="1"/>
</dbReference>
<evidence type="ECO:0000256" key="1">
    <source>
        <dbReference type="SAM" id="MobiDB-lite"/>
    </source>
</evidence>
<dbReference type="RefSeq" id="XP_007728690.1">
    <property type="nucleotide sequence ID" value="XM_007730500.1"/>
</dbReference>
<evidence type="ECO:0000313" key="3">
    <source>
        <dbReference type="Proteomes" id="UP000019478"/>
    </source>
</evidence>
<dbReference type="AlphaFoldDB" id="W9YQ51"/>
<sequence length="377" mass="41711">MENPPLKPDVGLEHILQWLRGVSGHIKPEGSPDLDFGYSPILGTQLGEKSLALLSSNLRPAIFTIPLDKTDSLLRANDSKDSANFQSQKRKRSLSSITIPPRLAPSAAPQYKPSSSNHVSSSEDAATSRSSSFTSAPVHSTYAQCSPDMDPGSRPVFPLAPSPLRLAPHVSLPLIELDNDPMACAIVSYLDLARSMISQGTPILEVFGPERPIVDLLFRSRKENDAHSVCHFACELISGLEGMDFAAKLGLAFMFVHLIRWIILCSTANYARIPELYRPTAAQTTIPHSAAVEFCPFRQLRDALCRQHREFLPALASNISCNWPYRVDTCVQPHDDSPHLVLTDSFCRHIQDPENWTVRDDIFDTFPECKGLIKTTL</sequence>
<reference evidence="2 3" key="1">
    <citation type="submission" date="2013-03" db="EMBL/GenBank/DDBJ databases">
        <title>The Genome Sequence of Capronia epimyces CBS 606.96.</title>
        <authorList>
            <consortium name="The Broad Institute Genomics Platform"/>
            <person name="Cuomo C."/>
            <person name="de Hoog S."/>
            <person name="Gorbushina A."/>
            <person name="Walker B."/>
            <person name="Young S.K."/>
            <person name="Zeng Q."/>
            <person name="Gargeya S."/>
            <person name="Fitzgerald M."/>
            <person name="Haas B."/>
            <person name="Abouelleil A."/>
            <person name="Allen A.W."/>
            <person name="Alvarado L."/>
            <person name="Arachchi H.M."/>
            <person name="Berlin A.M."/>
            <person name="Chapman S.B."/>
            <person name="Gainer-Dewar J."/>
            <person name="Goldberg J."/>
            <person name="Griggs A."/>
            <person name="Gujja S."/>
            <person name="Hansen M."/>
            <person name="Howarth C."/>
            <person name="Imamovic A."/>
            <person name="Ireland A."/>
            <person name="Larimer J."/>
            <person name="McCowan C."/>
            <person name="Murphy C."/>
            <person name="Pearson M."/>
            <person name="Poon T.W."/>
            <person name="Priest M."/>
            <person name="Roberts A."/>
            <person name="Saif S."/>
            <person name="Shea T."/>
            <person name="Sisk P."/>
            <person name="Sykes S."/>
            <person name="Wortman J."/>
            <person name="Nusbaum C."/>
            <person name="Birren B."/>
        </authorList>
    </citation>
    <scope>NUCLEOTIDE SEQUENCE [LARGE SCALE GENOMIC DNA]</scope>
    <source>
        <strain evidence="2 3">CBS 606.96</strain>
    </source>
</reference>
<proteinExistence type="predicted"/>
<gene>
    <name evidence="2" type="ORF">A1O3_00350</name>
</gene>
<evidence type="ECO:0000313" key="2">
    <source>
        <dbReference type="EMBL" id="EXJ91800.1"/>
    </source>
</evidence>
<dbReference type="STRING" id="1182542.W9YQ51"/>
<dbReference type="Pfam" id="PF11905">
    <property type="entry name" value="DUF3425"/>
    <property type="match status" value="1"/>
</dbReference>
<feature type="region of interest" description="Disordered" evidence="1">
    <location>
        <begin position="80"/>
        <end position="133"/>
    </location>
</feature>
<accession>W9YQ51</accession>
<protein>
    <submittedName>
        <fullName evidence="2">Uncharacterized protein</fullName>
    </submittedName>
</protein>
<dbReference type="PANTHER" id="PTHR37012">
    <property type="entry name" value="B-ZIP TRANSCRIPTION FACTOR (EUROFUNG)-RELATED"/>
    <property type="match status" value="1"/>
</dbReference>
<dbReference type="EMBL" id="AMGY01000001">
    <property type="protein sequence ID" value="EXJ91800.1"/>
    <property type="molecule type" value="Genomic_DNA"/>
</dbReference>